<accession>A0A066UDR8</accession>
<reference evidence="4 5" key="1">
    <citation type="submission" date="2014-05" db="EMBL/GenBank/DDBJ databases">
        <title>Draft genome sequence of Amycolatopsis rifamycinica DSM 46095.</title>
        <authorList>
            <person name="Lal R."/>
            <person name="Saxena A."/>
            <person name="Kumari R."/>
            <person name="Mukherjee U."/>
            <person name="Singh P."/>
            <person name="Sangwan N."/>
            <person name="Mahato N.K."/>
        </authorList>
    </citation>
    <scope>NUCLEOTIDE SEQUENCE [LARGE SCALE GENOMIC DNA]</scope>
    <source>
        <strain evidence="4 5">DSM 46095</strain>
    </source>
</reference>
<dbReference type="GO" id="GO:0016491">
    <property type="term" value="F:oxidoreductase activity"/>
    <property type="evidence" value="ECO:0007669"/>
    <property type="project" value="UniProtKB-KW"/>
</dbReference>
<evidence type="ECO:0000256" key="1">
    <source>
        <dbReference type="ARBA" id="ARBA00023002"/>
    </source>
</evidence>
<dbReference type="EMBL" id="JMQI01000021">
    <property type="protein sequence ID" value="KDN22373.1"/>
    <property type="molecule type" value="Genomic_DNA"/>
</dbReference>
<dbReference type="Gene3D" id="3.30.360.10">
    <property type="entry name" value="Dihydrodipicolinate Reductase, domain 2"/>
    <property type="match status" value="1"/>
</dbReference>
<dbReference type="InterPro" id="IPR055170">
    <property type="entry name" value="GFO_IDH_MocA-like_dom"/>
</dbReference>
<dbReference type="AlphaFoldDB" id="A0A066UDR8"/>
<dbReference type="PANTHER" id="PTHR43818">
    <property type="entry name" value="BCDNA.GH03377"/>
    <property type="match status" value="1"/>
</dbReference>
<dbReference type="SUPFAM" id="SSF55347">
    <property type="entry name" value="Glyceraldehyde-3-phosphate dehydrogenase-like, C-terminal domain"/>
    <property type="match status" value="1"/>
</dbReference>
<dbReference type="Proteomes" id="UP000027345">
    <property type="component" value="Unassembled WGS sequence"/>
</dbReference>
<feature type="domain" description="Gfo/Idh/MocA-like oxidoreductase N-terminal" evidence="2">
    <location>
        <begin position="14"/>
        <end position="135"/>
    </location>
</feature>
<dbReference type="SUPFAM" id="SSF51735">
    <property type="entry name" value="NAD(P)-binding Rossmann-fold domains"/>
    <property type="match status" value="1"/>
</dbReference>
<dbReference type="STRING" id="287986.DV20_10710"/>
<protein>
    <submittedName>
        <fullName evidence="4">Oxidoreductase</fullName>
    </submittedName>
</protein>
<dbReference type="GO" id="GO:0000166">
    <property type="term" value="F:nucleotide binding"/>
    <property type="evidence" value="ECO:0007669"/>
    <property type="project" value="InterPro"/>
</dbReference>
<dbReference type="InterPro" id="IPR036291">
    <property type="entry name" value="NAD(P)-bd_dom_sf"/>
</dbReference>
<dbReference type="Pfam" id="PF22725">
    <property type="entry name" value="GFO_IDH_MocA_C3"/>
    <property type="match status" value="1"/>
</dbReference>
<evidence type="ECO:0000259" key="3">
    <source>
        <dbReference type="Pfam" id="PF22725"/>
    </source>
</evidence>
<evidence type="ECO:0000313" key="4">
    <source>
        <dbReference type="EMBL" id="KDN22373.1"/>
    </source>
</evidence>
<keyword evidence="5" id="KW-1185">Reference proteome</keyword>
<dbReference type="InterPro" id="IPR050463">
    <property type="entry name" value="Gfo/Idh/MocA_oxidrdct_glycsds"/>
</dbReference>
<dbReference type="InterPro" id="IPR000683">
    <property type="entry name" value="Gfo/Idh/MocA-like_OxRdtase_N"/>
</dbReference>
<organism evidence="4 5">
    <name type="scientific">Amycolatopsis rifamycinica</name>
    <dbReference type="NCBI Taxonomy" id="287986"/>
    <lineage>
        <taxon>Bacteria</taxon>
        <taxon>Bacillati</taxon>
        <taxon>Actinomycetota</taxon>
        <taxon>Actinomycetes</taxon>
        <taxon>Pseudonocardiales</taxon>
        <taxon>Pseudonocardiaceae</taxon>
        <taxon>Amycolatopsis</taxon>
    </lineage>
</organism>
<comment type="caution">
    <text evidence="4">The sequence shown here is derived from an EMBL/GenBank/DDBJ whole genome shotgun (WGS) entry which is preliminary data.</text>
</comment>
<feature type="domain" description="GFO/IDH/MocA-like oxidoreductase" evidence="3">
    <location>
        <begin position="146"/>
        <end position="273"/>
    </location>
</feature>
<gene>
    <name evidence="4" type="ORF">DV20_10710</name>
</gene>
<sequence>MSGSRSRTVADPPRLAVVGTSGYAFSYLHRARILHDEGLVRFAGMADIRPPSAAAVALLPPGGTAHTSVEDLLRRCRPDITVVATPPHAHVQTGAAVLRAGSDLLLETPPVLDLDGFTTLSRLAAETGSACQTGFQSFGSPVLPVLRAAIAAGKLGTVVGVGAAGAWIRTDAYYRRNPWAGRRWLDGEAVVDGALTNPFSHAVATALLVGGVAGRDPAEIALELYGTRDIEADDTACLRIRFGDGPEIVVAASLCAEQDHEPYVVVHGERGRAKFWYKSHRLEIDDERFHLGEPADLLRNLIAHHLDPHGVPLLAPLSGTRAFASVVEAVRDAPSPSRIPAGWIRTVGEGASRHPVVRGIGEEVAVAADRLALFSEIGVPWASAARRPGGGPGAAAAERTG</sequence>
<dbReference type="RefSeq" id="WP_051735877.1">
    <property type="nucleotide sequence ID" value="NZ_JMQI01000021.1"/>
</dbReference>
<name>A0A066UDR8_9PSEU</name>
<dbReference type="Pfam" id="PF01408">
    <property type="entry name" value="GFO_IDH_MocA"/>
    <property type="match status" value="1"/>
</dbReference>
<evidence type="ECO:0000313" key="5">
    <source>
        <dbReference type="Proteomes" id="UP000027345"/>
    </source>
</evidence>
<keyword evidence="1" id="KW-0560">Oxidoreductase</keyword>
<evidence type="ECO:0000259" key="2">
    <source>
        <dbReference type="Pfam" id="PF01408"/>
    </source>
</evidence>
<dbReference type="eggNOG" id="COG0673">
    <property type="taxonomic scope" value="Bacteria"/>
</dbReference>
<dbReference type="PANTHER" id="PTHR43818:SF11">
    <property type="entry name" value="BCDNA.GH03377"/>
    <property type="match status" value="1"/>
</dbReference>
<proteinExistence type="predicted"/>
<dbReference type="Gene3D" id="3.40.50.720">
    <property type="entry name" value="NAD(P)-binding Rossmann-like Domain"/>
    <property type="match status" value="1"/>
</dbReference>